<organism evidence="1 2">
    <name type="scientific">Microlunatus aurantiacus</name>
    <dbReference type="NCBI Taxonomy" id="446786"/>
    <lineage>
        <taxon>Bacteria</taxon>
        <taxon>Bacillati</taxon>
        <taxon>Actinomycetota</taxon>
        <taxon>Actinomycetes</taxon>
        <taxon>Propionibacteriales</taxon>
        <taxon>Propionibacteriaceae</taxon>
        <taxon>Microlunatus</taxon>
    </lineage>
</organism>
<dbReference type="EMBL" id="BAAAYX010000003">
    <property type="protein sequence ID" value="GAA3698980.1"/>
    <property type="molecule type" value="Genomic_DNA"/>
</dbReference>
<dbReference type="RefSeq" id="WP_344811621.1">
    <property type="nucleotide sequence ID" value="NZ_BAAAYX010000003.1"/>
</dbReference>
<dbReference type="Pfam" id="PF19461">
    <property type="entry name" value="DUF5998"/>
    <property type="match status" value="1"/>
</dbReference>
<dbReference type="InterPro" id="IPR046040">
    <property type="entry name" value="DUF5998"/>
</dbReference>
<evidence type="ECO:0000313" key="2">
    <source>
        <dbReference type="Proteomes" id="UP001500051"/>
    </source>
</evidence>
<reference evidence="2" key="1">
    <citation type="journal article" date="2019" name="Int. J. Syst. Evol. Microbiol.">
        <title>The Global Catalogue of Microorganisms (GCM) 10K type strain sequencing project: providing services to taxonomists for standard genome sequencing and annotation.</title>
        <authorList>
            <consortium name="The Broad Institute Genomics Platform"/>
            <consortium name="The Broad Institute Genome Sequencing Center for Infectious Disease"/>
            <person name="Wu L."/>
            <person name="Ma J."/>
        </authorList>
    </citation>
    <scope>NUCLEOTIDE SEQUENCE [LARGE SCALE GENOMIC DNA]</scope>
    <source>
        <strain evidence="2">JCM 16548</strain>
    </source>
</reference>
<gene>
    <name evidence="1" type="ORF">GCM10022204_14310</name>
</gene>
<protein>
    <submittedName>
        <fullName evidence="1">DUF5998 family protein</fullName>
    </submittedName>
</protein>
<dbReference type="Proteomes" id="UP001500051">
    <property type="component" value="Unassembled WGS sequence"/>
</dbReference>
<keyword evidence="2" id="KW-1185">Reference proteome</keyword>
<accession>A0ABP7D045</accession>
<sequence length="192" mass="20830">MRLDAVRRDLRSEIEAQGYFPDLVEDTVALALAGEDLVDFVVHHEPTFSHDEIHRHVTVLALTETRLIVGHTDDQPAEPPNTGSYAASSTESVALGTIGTVTLTRVVADPEKFRAGAGRVDETWLSVGWGAMRRIDLEQAGCADPDCEADHGYTGTMAGDDLTVRMSAAADGEDRVARLVRFATTLQRVTAR</sequence>
<name>A0ABP7D045_9ACTN</name>
<proteinExistence type="predicted"/>
<comment type="caution">
    <text evidence="1">The sequence shown here is derived from an EMBL/GenBank/DDBJ whole genome shotgun (WGS) entry which is preliminary data.</text>
</comment>
<evidence type="ECO:0000313" key="1">
    <source>
        <dbReference type="EMBL" id="GAA3698980.1"/>
    </source>
</evidence>